<comment type="caution">
    <text evidence="2">The sequence shown here is derived from an EMBL/GenBank/DDBJ whole genome shotgun (WGS) entry which is preliminary data.</text>
</comment>
<accession>A0A0M0JPI4</accession>
<dbReference type="InterPro" id="IPR036465">
    <property type="entry name" value="vWFA_dom_sf"/>
</dbReference>
<evidence type="ECO:0000313" key="3">
    <source>
        <dbReference type="Proteomes" id="UP000037460"/>
    </source>
</evidence>
<dbReference type="AlphaFoldDB" id="A0A0M0JPI4"/>
<keyword evidence="3" id="KW-1185">Reference proteome</keyword>
<organism evidence="2 3">
    <name type="scientific">Chrysochromulina tobinii</name>
    <dbReference type="NCBI Taxonomy" id="1460289"/>
    <lineage>
        <taxon>Eukaryota</taxon>
        <taxon>Haptista</taxon>
        <taxon>Haptophyta</taxon>
        <taxon>Prymnesiophyceae</taxon>
        <taxon>Prymnesiales</taxon>
        <taxon>Chrysochromulinaceae</taxon>
        <taxon>Chrysochromulina</taxon>
    </lineage>
</organism>
<dbReference type="Proteomes" id="UP000037460">
    <property type="component" value="Unassembled WGS sequence"/>
</dbReference>
<dbReference type="OrthoDB" id="301415at2759"/>
<dbReference type="Gene3D" id="3.40.50.410">
    <property type="entry name" value="von Willebrand factor, type A domain"/>
    <property type="match status" value="1"/>
</dbReference>
<protein>
    <submittedName>
        <fullName evidence="2">Mhck ef2 kinase domain family protein</fullName>
    </submittedName>
</protein>
<dbReference type="InterPro" id="IPR052969">
    <property type="entry name" value="Thr-specific_kinase-like"/>
</dbReference>
<name>A0A0M0JPI4_9EUKA</name>
<sequence>MPDVKRQRTDEEDGNGTPPPLDDLLVALDVASRDEEMETENVILALIARARLDGVPAREYLCLALLIAFKRRNHAASQAAGMGAGERKLLRVVLRAISIHDPEAIKLVLPFVPLYGSWRDLLVLAEQLLPADSGGIEIEDIPTVDAICTLFAEQMAKDAADEEKLPSSAAKYAPHEGRHSGTTKAAEAAKNKLLADRIATLLELARPDADKHSLRAAYRRLRSALNKRLTEAGHLLEPLLAAQRLDAIQFAKAPKGALAKCRKAIMKDPRAAERWKRAMARSTNAVPDLDDLVRAAAEALEEADEPDESLHLMPRRIAKAIVSLKEQRAALDLPFVALDGHLIDVTDEPPVVDISDGPFPGAASGAAASSESAAASAPAPMLPDFESFLERAMALRWERSGAAPPETARLLAGGKAMLGSVGRSVGRPDTLGAGDIVVICSSFASSADPEALNRTVNLLKAEGMRLLLVHRVRETLGASSGGVPFLPRTGLRPLPPRGSETIDVCFVLDLTGSMGSWLAQCRSHVASIIRSLRDELAVATVRVAFCGYRDWGERDRPVNGRVVTADFVEMAQADEITRVISREDASGGGDGPEDVLIAIEAINRFSWRGDVRVCVFIADAPAHGFSGRDGGGDDFPGGMCPDQHTPLPEMLSRLAVDHGVDLLCTKLCGYTDTMFKMFGEVYARTNTSGAGFGVLPIESGVGQFKAAILGSLTTALCSLIAPSVDTPGVQTFDGQTVSALSATLTASLRESIDAAASMLRAPTAAAVAVAEAERDEVLKAAAERVDALEAEVEAASAALEDEGMMGDMDEDEDGMSAAEAVKMLRAELATAKSTLAATKALPPTARAARSDAARLRAALEADELHPIRLALGMALPTESLAIEAATSLLRAGVCVRDLEAKGYPDVFIKAMTEAAAALARRV</sequence>
<keyword evidence="2" id="KW-0808">Transferase</keyword>
<evidence type="ECO:0000256" key="1">
    <source>
        <dbReference type="SAM" id="MobiDB-lite"/>
    </source>
</evidence>
<dbReference type="SUPFAM" id="SSF53300">
    <property type="entry name" value="vWA-like"/>
    <property type="match status" value="1"/>
</dbReference>
<dbReference type="EMBL" id="JWZX01002563">
    <property type="protein sequence ID" value="KOO28486.1"/>
    <property type="molecule type" value="Genomic_DNA"/>
</dbReference>
<keyword evidence="2" id="KW-0418">Kinase</keyword>
<gene>
    <name evidence="2" type="ORF">Ctob_008813</name>
</gene>
<reference evidence="3" key="1">
    <citation type="journal article" date="2015" name="PLoS Genet.">
        <title>Genome Sequence and Transcriptome Analyses of Chrysochromulina tobin: Metabolic Tools for Enhanced Algal Fitness in the Prominent Order Prymnesiales (Haptophyceae).</title>
        <authorList>
            <person name="Hovde B.T."/>
            <person name="Deodato C.R."/>
            <person name="Hunsperger H.M."/>
            <person name="Ryken S.A."/>
            <person name="Yost W."/>
            <person name="Jha R.K."/>
            <person name="Patterson J."/>
            <person name="Monnat R.J. Jr."/>
            <person name="Barlow S.B."/>
            <person name="Starkenburg S.R."/>
            <person name="Cattolico R.A."/>
        </authorList>
    </citation>
    <scope>NUCLEOTIDE SEQUENCE</scope>
    <source>
        <strain evidence="3">CCMP291</strain>
    </source>
</reference>
<proteinExistence type="predicted"/>
<feature type="region of interest" description="Disordered" evidence="1">
    <location>
        <begin position="1"/>
        <end position="22"/>
    </location>
</feature>
<evidence type="ECO:0000313" key="2">
    <source>
        <dbReference type="EMBL" id="KOO28486.1"/>
    </source>
</evidence>
<dbReference type="PANTHER" id="PTHR47763">
    <property type="entry name" value="ALPHA-PROTEIN KINASE VWKA"/>
    <property type="match status" value="1"/>
</dbReference>
<dbReference type="GO" id="GO:0016301">
    <property type="term" value="F:kinase activity"/>
    <property type="evidence" value="ECO:0007669"/>
    <property type="project" value="UniProtKB-KW"/>
</dbReference>